<evidence type="ECO:0000313" key="1">
    <source>
        <dbReference type="EMBL" id="BDA79709.1"/>
    </source>
</evidence>
<name>A0ABN6KIC2_9LEPT</name>
<dbReference type="PANTHER" id="PTHR39186">
    <property type="entry name" value="DUF2071 FAMILY PROTEIN"/>
    <property type="match status" value="1"/>
</dbReference>
<dbReference type="SUPFAM" id="SSF160104">
    <property type="entry name" value="Acetoacetate decarboxylase-like"/>
    <property type="match status" value="1"/>
</dbReference>
<proteinExistence type="predicted"/>
<dbReference type="InterPro" id="IPR018644">
    <property type="entry name" value="DUF2071"/>
</dbReference>
<dbReference type="PANTHER" id="PTHR39186:SF1">
    <property type="entry name" value="DUF2071 DOMAIN-CONTAINING PROTEIN"/>
    <property type="match status" value="1"/>
</dbReference>
<protein>
    <recommendedName>
        <fullName evidence="3">DUF2071 domain-containing protein</fullName>
    </recommendedName>
</protein>
<dbReference type="Pfam" id="PF09844">
    <property type="entry name" value="DUF2071"/>
    <property type="match status" value="1"/>
</dbReference>
<organism evidence="1 2">
    <name type="scientific">Leptospira kobayashii</name>
    <dbReference type="NCBI Taxonomy" id="1917830"/>
    <lineage>
        <taxon>Bacteria</taxon>
        <taxon>Pseudomonadati</taxon>
        <taxon>Spirochaetota</taxon>
        <taxon>Spirochaetia</taxon>
        <taxon>Leptospirales</taxon>
        <taxon>Leptospiraceae</taxon>
        <taxon>Leptospira</taxon>
    </lineage>
</organism>
<keyword evidence="2" id="KW-1185">Reference proteome</keyword>
<dbReference type="InterPro" id="IPR023375">
    <property type="entry name" value="ADC_dom_sf"/>
</dbReference>
<reference evidence="1 2" key="1">
    <citation type="submission" date="2021-08" db="EMBL/GenBank/DDBJ databases">
        <title>Complete genome sequence of Leptospira kobayashii strain E30.</title>
        <authorList>
            <person name="Nakao R."/>
            <person name="Nakamura S."/>
            <person name="Masuzawa T."/>
            <person name="Koizumi N."/>
        </authorList>
    </citation>
    <scope>NUCLEOTIDE SEQUENCE [LARGE SCALE GENOMIC DNA]</scope>
    <source>
        <strain evidence="1 2">E30</strain>
    </source>
</reference>
<accession>A0ABN6KIC2</accession>
<evidence type="ECO:0000313" key="2">
    <source>
        <dbReference type="Proteomes" id="UP000245263"/>
    </source>
</evidence>
<sequence length="217" mass="25604">MFLHYKVPLEVVRKLVPKGLDIDMYEGDVWVSLVAFTMDKVHPEFLFSWERLSRFHEVNFRTYVIRDNKPGVYFLSIEANNRISCYLATMLSGLRYQYQKITRTVSNPEGEDEIFSYFFPETKSLNVEYRLVSKSRNDDKKSKLDVFLTERYCLYNEEGNHLFRFEIYHEPWQLTPVRLRSLEANYSVGGMSLAQVSPDLVHYSPGVKVSVWGKEKL</sequence>
<dbReference type="EMBL" id="AP025028">
    <property type="protein sequence ID" value="BDA79709.1"/>
    <property type="molecule type" value="Genomic_DNA"/>
</dbReference>
<dbReference type="Gene3D" id="2.40.400.10">
    <property type="entry name" value="Acetoacetate decarboxylase-like"/>
    <property type="match status" value="1"/>
</dbReference>
<dbReference type="Proteomes" id="UP000245263">
    <property type="component" value="Chromosome 1"/>
</dbReference>
<gene>
    <name evidence="1" type="primary">yqjF</name>
    <name evidence="1" type="ORF">LPTSP3_g26390</name>
</gene>
<evidence type="ECO:0008006" key="3">
    <source>
        <dbReference type="Google" id="ProtNLM"/>
    </source>
</evidence>